<gene>
    <name evidence="1" type="ORF">SDC9_182698</name>
</gene>
<evidence type="ECO:0000313" key="1">
    <source>
        <dbReference type="EMBL" id="MPN35201.1"/>
    </source>
</evidence>
<dbReference type="AlphaFoldDB" id="A0A645H846"/>
<proteinExistence type="predicted"/>
<name>A0A645H846_9ZZZZ</name>
<reference evidence="1" key="1">
    <citation type="submission" date="2019-08" db="EMBL/GenBank/DDBJ databases">
        <authorList>
            <person name="Kucharzyk K."/>
            <person name="Murdoch R.W."/>
            <person name="Higgins S."/>
            <person name="Loffler F."/>
        </authorList>
    </citation>
    <scope>NUCLEOTIDE SEQUENCE</scope>
</reference>
<dbReference type="EMBL" id="VSSQ01088639">
    <property type="protein sequence ID" value="MPN35201.1"/>
    <property type="molecule type" value="Genomic_DNA"/>
</dbReference>
<protein>
    <submittedName>
        <fullName evidence="1">Uncharacterized protein</fullName>
    </submittedName>
</protein>
<sequence length="53" mass="6210">MNERMLVYVAFGCLQSIVCLMKDIGQDEVKYVIYLWGVKLTSWICPTHTKEKK</sequence>
<organism evidence="1">
    <name type="scientific">bioreactor metagenome</name>
    <dbReference type="NCBI Taxonomy" id="1076179"/>
    <lineage>
        <taxon>unclassified sequences</taxon>
        <taxon>metagenomes</taxon>
        <taxon>ecological metagenomes</taxon>
    </lineage>
</organism>
<accession>A0A645H846</accession>
<comment type="caution">
    <text evidence="1">The sequence shown here is derived from an EMBL/GenBank/DDBJ whole genome shotgun (WGS) entry which is preliminary data.</text>
</comment>